<dbReference type="OrthoDB" id="411019at2759"/>
<keyword evidence="11" id="KW-1185">Reference proteome</keyword>
<feature type="compositionally biased region" description="Low complexity" evidence="7">
    <location>
        <begin position="1"/>
        <end position="10"/>
    </location>
</feature>
<feature type="compositionally biased region" description="Basic and acidic residues" evidence="7">
    <location>
        <begin position="53"/>
        <end position="79"/>
    </location>
</feature>
<evidence type="ECO:0000259" key="9">
    <source>
        <dbReference type="PROSITE" id="PS51154"/>
    </source>
</evidence>
<dbReference type="InterPro" id="IPR052056">
    <property type="entry name" value="Mono-ARTD/PARP"/>
</dbReference>
<evidence type="ECO:0000313" key="10">
    <source>
        <dbReference type="EnsemblMetazoa" id="G26376.1:cds"/>
    </source>
</evidence>
<reference evidence="10" key="1">
    <citation type="submission" date="2022-08" db="UniProtKB">
        <authorList>
            <consortium name="EnsemblMetazoa"/>
        </authorList>
    </citation>
    <scope>IDENTIFICATION</scope>
    <source>
        <strain evidence="10">05x7-T-G4-1.051#20</strain>
    </source>
</reference>
<keyword evidence="3 6" id="KW-0808">Transferase</keyword>
<dbReference type="Proteomes" id="UP000005408">
    <property type="component" value="Unassembled WGS sequence"/>
</dbReference>
<evidence type="ECO:0000313" key="11">
    <source>
        <dbReference type="Proteomes" id="UP000005408"/>
    </source>
</evidence>
<dbReference type="Gene3D" id="3.40.220.10">
    <property type="entry name" value="Leucine Aminopeptidase, subunit E, domain 1"/>
    <property type="match status" value="1"/>
</dbReference>
<dbReference type="Pfam" id="PF00644">
    <property type="entry name" value="PARP"/>
    <property type="match status" value="1"/>
</dbReference>
<sequence>MAKPNLILIDLDSDEEEEENGHQENCHRTESPEMLVITKQAGTQQLPTLKNANKKEELVKGPKYGESEKGKELQLEPEHLVEKNRQSLGTIMITKQGETQQHPSLENVNKNGEPGMAPQYWESKKQLQVNPQCLAEKGGQPQRPKPYWNPDKGTKHWNDKYDKKKLPWDQRQKFSEKSYESQTQEVTEKVPLKFRFDKGQTRCYNKNSNLSKKVTKLQSEYLKDRKDGDSFDIIEENECLLIEIVGGESFGRKYYQQLQQLRNEMWTGSFDLFKISKEESDVALMSHGLQREHEFIARAEGSLACGIMVEKSSERVKHFISSSDHCFDEHKHAHSSPPQFPPSEVYDQQREADQVTIRKTTIHVVNKDITQYKAKCLVNFFDKKSGLSSKGVVFRRFMEKGGEDMYQYLRKLYVGESVTVTQSSGDLDCQFVLHVALPEYQGDFSSKGLQKIVQSCFTMCELYGDHDIAFPSLGVGHLLGYPADRVADVLIKESISMAEQGNKWKISFAVYENKNFKIFKQRLSQTPGIGRSYSTPDLKMNLPTTPMTGQRLGGQDRGRRPDTTHQTICVPKIEIYAISKEEGLSRRSELSLMIKEKYLHEHIIKDIKTGELSKEDKKRVYAVGQKHGVFVSLDKDKHCIVLKGTPNSVSKTATEIGSILSSASSAVSPRRKENRHQRGTSSYWKHLLEENPVPEYWKFFQNGKSFFEIVRGFIKGSTEKRYEVDPKTFKAICKLVEDTFNPSLVGQGADARNLNHKRLRVKKVEIIENLDLFKIYNIKRCEMLKNSLNDKRSFPRKLEKIPRCEGIQNITSKGEIMTEKNNSKRLMKDIIPELNEVYLFHGTKKDYVANIISKGVDPKLGSDEGMFGRGVYGCESSTKADQYADDKDKRGTEGRMFLMRFLLGHMYLTEKPNKYKLPPCYHCRRDCCTNQSHQPYDSVVGVKQQSGGLFREFVVYEKNQCYPEYLITYTREN</sequence>
<feature type="region of interest" description="Disordered" evidence="7">
    <location>
        <begin position="135"/>
        <end position="160"/>
    </location>
</feature>
<feature type="compositionally biased region" description="Basic and acidic residues" evidence="7">
    <location>
        <begin position="20"/>
        <end position="31"/>
    </location>
</feature>
<feature type="region of interest" description="Disordered" evidence="7">
    <location>
        <begin position="534"/>
        <end position="563"/>
    </location>
</feature>
<feature type="region of interest" description="Disordered" evidence="7">
    <location>
        <begin position="1"/>
        <end position="79"/>
    </location>
</feature>
<dbReference type="PROSITE" id="PS51154">
    <property type="entry name" value="MACRO"/>
    <property type="match status" value="1"/>
</dbReference>
<dbReference type="SUPFAM" id="SSF52949">
    <property type="entry name" value="Macro domain-like"/>
    <property type="match status" value="1"/>
</dbReference>
<dbReference type="Pfam" id="PF01661">
    <property type="entry name" value="Macro"/>
    <property type="match status" value="1"/>
</dbReference>
<dbReference type="Gene3D" id="3.90.228.10">
    <property type="match status" value="1"/>
</dbReference>
<dbReference type="PANTHER" id="PTHR14453">
    <property type="entry name" value="PARP/ZINC FINGER CCCH TYPE DOMAIN CONTAINING PROTEIN"/>
    <property type="match status" value="1"/>
</dbReference>
<dbReference type="GO" id="GO:0003950">
    <property type="term" value="F:NAD+ poly-ADP-ribosyltransferase activity"/>
    <property type="evidence" value="ECO:0007669"/>
    <property type="project" value="UniProtKB-UniRule"/>
</dbReference>
<evidence type="ECO:0000256" key="4">
    <source>
        <dbReference type="ARBA" id="ARBA00023027"/>
    </source>
</evidence>
<dbReference type="InterPro" id="IPR002589">
    <property type="entry name" value="Macro_dom"/>
</dbReference>
<evidence type="ECO:0000256" key="3">
    <source>
        <dbReference type="ARBA" id="ARBA00022679"/>
    </source>
</evidence>
<evidence type="ECO:0000256" key="7">
    <source>
        <dbReference type="SAM" id="MobiDB-lite"/>
    </source>
</evidence>
<feature type="region of interest" description="Disordered" evidence="7">
    <location>
        <begin position="92"/>
        <end position="118"/>
    </location>
</feature>
<evidence type="ECO:0000256" key="1">
    <source>
        <dbReference type="ARBA" id="ARBA00004123"/>
    </source>
</evidence>
<dbReference type="Gene3D" id="6.20.320.10">
    <property type="match status" value="1"/>
</dbReference>
<accession>A0A8W8L4S3</accession>
<dbReference type="GO" id="GO:0010629">
    <property type="term" value="P:negative regulation of gene expression"/>
    <property type="evidence" value="ECO:0007669"/>
    <property type="project" value="TreeGrafter"/>
</dbReference>
<dbReference type="GO" id="GO:0005737">
    <property type="term" value="C:cytoplasm"/>
    <property type="evidence" value="ECO:0007669"/>
    <property type="project" value="TreeGrafter"/>
</dbReference>
<keyword evidence="4 6" id="KW-0520">NAD</keyword>
<dbReference type="PROSITE" id="PS51059">
    <property type="entry name" value="PARP_CATALYTIC"/>
    <property type="match status" value="1"/>
</dbReference>
<feature type="compositionally biased region" description="Polar residues" evidence="7">
    <location>
        <begin position="40"/>
        <end position="51"/>
    </location>
</feature>
<dbReference type="AlphaFoldDB" id="A0A8W8L4S3"/>
<comment type="subcellular location">
    <subcellularLocation>
        <location evidence="1">Nucleus</location>
    </subcellularLocation>
</comment>
<evidence type="ECO:0000256" key="2">
    <source>
        <dbReference type="ARBA" id="ARBA00022676"/>
    </source>
</evidence>
<dbReference type="GO" id="GO:0005634">
    <property type="term" value="C:nucleus"/>
    <property type="evidence" value="ECO:0007669"/>
    <property type="project" value="UniProtKB-SubCell"/>
</dbReference>
<dbReference type="GO" id="GO:0003714">
    <property type="term" value="F:transcription corepressor activity"/>
    <property type="evidence" value="ECO:0007669"/>
    <property type="project" value="TreeGrafter"/>
</dbReference>
<dbReference type="SUPFAM" id="SSF56399">
    <property type="entry name" value="ADP-ribosylation"/>
    <property type="match status" value="1"/>
</dbReference>
<feature type="domain" description="PARP catalytic" evidence="8">
    <location>
        <begin position="716"/>
        <end position="973"/>
    </location>
</feature>
<feature type="compositionally biased region" description="Polar residues" evidence="7">
    <location>
        <begin position="96"/>
        <end position="110"/>
    </location>
</feature>
<name>A0A8W8L4S3_MAGGI</name>
<keyword evidence="5" id="KW-0539">Nucleus</keyword>
<organism evidence="10 11">
    <name type="scientific">Magallana gigas</name>
    <name type="common">Pacific oyster</name>
    <name type="synonym">Crassostrea gigas</name>
    <dbReference type="NCBI Taxonomy" id="29159"/>
    <lineage>
        <taxon>Eukaryota</taxon>
        <taxon>Metazoa</taxon>
        <taxon>Spiralia</taxon>
        <taxon>Lophotrochozoa</taxon>
        <taxon>Mollusca</taxon>
        <taxon>Bivalvia</taxon>
        <taxon>Autobranchia</taxon>
        <taxon>Pteriomorphia</taxon>
        <taxon>Ostreida</taxon>
        <taxon>Ostreoidea</taxon>
        <taxon>Ostreidae</taxon>
        <taxon>Magallana</taxon>
    </lineage>
</organism>
<evidence type="ECO:0000256" key="6">
    <source>
        <dbReference type="RuleBase" id="RU362114"/>
    </source>
</evidence>
<keyword evidence="2 6" id="KW-0328">Glycosyltransferase</keyword>
<dbReference type="EC" id="2.4.2.-" evidence="6"/>
<dbReference type="InterPro" id="IPR012317">
    <property type="entry name" value="Poly(ADP-ribose)pol_cat_dom"/>
</dbReference>
<dbReference type="PANTHER" id="PTHR14453:SF67">
    <property type="entry name" value="POLY [ADP-RIBOSE] POLYMERASE"/>
    <property type="match status" value="1"/>
</dbReference>
<dbReference type="EnsemblMetazoa" id="G26376.1">
    <property type="protein sequence ID" value="G26376.1:cds"/>
    <property type="gene ID" value="G26376"/>
</dbReference>
<proteinExistence type="predicted"/>
<protein>
    <recommendedName>
        <fullName evidence="6">Poly [ADP-ribose] polymerase</fullName>
        <shortName evidence="6">PARP</shortName>
        <ecNumber evidence="6">2.4.2.-</ecNumber>
    </recommendedName>
</protein>
<feature type="domain" description="Macro" evidence="9">
    <location>
        <begin position="349"/>
        <end position="527"/>
    </location>
</feature>
<dbReference type="InterPro" id="IPR043472">
    <property type="entry name" value="Macro_dom-like"/>
</dbReference>
<feature type="compositionally biased region" description="Basic and acidic residues" evidence="7">
    <location>
        <begin position="554"/>
        <end position="563"/>
    </location>
</feature>
<evidence type="ECO:0000259" key="8">
    <source>
        <dbReference type="PROSITE" id="PS51059"/>
    </source>
</evidence>
<evidence type="ECO:0000256" key="5">
    <source>
        <dbReference type="ARBA" id="ARBA00023242"/>
    </source>
</evidence>